<dbReference type="Pfam" id="PF02518">
    <property type="entry name" value="HATPase_c"/>
    <property type="match status" value="1"/>
</dbReference>
<evidence type="ECO:0000259" key="11">
    <source>
        <dbReference type="PROSITE" id="PS50112"/>
    </source>
</evidence>
<dbReference type="SUPFAM" id="SSF52172">
    <property type="entry name" value="CheY-like"/>
    <property type="match status" value="1"/>
</dbReference>
<evidence type="ECO:0000313" key="13">
    <source>
        <dbReference type="Proteomes" id="UP000807825"/>
    </source>
</evidence>
<dbReference type="InterPro" id="IPR004358">
    <property type="entry name" value="Sig_transdc_His_kin-like_C"/>
</dbReference>
<feature type="domain" description="Response regulatory" evidence="10">
    <location>
        <begin position="584"/>
        <end position="704"/>
    </location>
</feature>
<feature type="modified residue" description="4-aspartylphosphate" evidence="8">
    <location>
        <position position="633"/>
    </location>
</feature>
<comment type="catalytic activity">
    <reaction evidence="1">
        <text>ATP + protein L-histidine = ADP + protein N-phospho-L-histidine.</text>
        <dbReference type="EC" id="2.7.13.3"/>
    </reaction>
</comment>
<dbReference type="PANTHER" id="PTHR43065">
    <property type="entry name" value="SENSOR HISTIDINE KINASE"/>
    <property type="match status" value="1"/>
</dbReference>
<keyword evidence="7" id="KW-0902">Two-component regulatory system</keyword>
<dbReference type="InterPro" id="IPR001789">
    <property type="entry name" value="Sig_transdc_resp-reg_receiver"/>
</dbReference>
<keyword evidence="8" id="KW-0597">Phosphoprotein</keyword>
<reference evidence="12" key="1">
    <citation type="submission" date="2020-07" db="EMBL/GenBank/DDBJ databases">
        <title>Huge and variable diversity of episymbiotic CPR bacteria and DPANN archaea in groundwater ecosystems.</title>
        <authorList>
            <person name="He C.Y."/>
            <person name="Keren R."/>
            <person name="Whittaker M."/>
            <person name="Farag I.F."/>
            <person name="Doudna J."/>
            <person name="Cate J.H.D."/>
            <person name="Banfield J.F."/>
        </authorList>
    </citation>
    <scope>NUCLEOTIDE SEQUENCE</scope>
    <source>
        <strain evidence="12">NC_groundwater_1664_Pr3_B-0.1um_52_9</strain>
    </source>
</reference>
<dbReference type="Pfam" id="PF00072">
    <property type="entry name" value="Response_reg"/>
    <property type="match status" value="1"/>
</dbReference>
<evidence type="ECO:0000256" key="8">
    <source>
        <dbReference type="PROSITE-ProRule" id="PRU00169"/>
    </source>
</evidence>
<dbReference type="InterPro" id="IPR000014">
    <property type="entry name" value="PAS"/>
</dbReference>
<organism evidence="12 13">
    <name type="scientific">Desulfomonile tiedjei</name>
    <dbReference type="NCBI Taxonomy" id="2358"/>
    <lineage>
        <taxon>Bacteria</taxon>
        <taxon>Pseudomonadati</taxon>
        <taxon>Thermodesulfobacteriota</taxon>
        <taxon>Desulfomonilia</taxon>
        <taxon>Desulfomonilales</taxon>
        <taxon>Desulfomonilaceae</taxon>
        <taxon>Desulfomonile</taxon>
    </lineage>
</organism>
<evidence type="ECO:0000259" key="9">
    <source>
        <dbReference type="PROSITE" id="PS50109"/>
    </source>
</evidence>
<evidence type="ECO:0000259" key="10">
    <source>
        <dbReference type="PROSITE" id="PS50110"/>
    </source>
</evidence>
<evidence type="ECO:0000256" key="4">
    <source>
        <dbReference type="ARBA" id="ARBA00022741"/>
    </source>
</evidence>
<dbReference type="SUPFAM" id="SSF55874">
    <property type="entry name" value="ATPase domain of HSP90 chaperone/DNA topoisomerase II/histidine kinase"/>
    <property type="match status" value="1"/>
</dbReference>
<protein>
    <recommendedName>
        <fullName evidence="2">histidine kinase</fullName>
        <ecNumber evidence="2">2.7.13.3</ecNumber>
    </recommendedName>
</protein>
<dbReference type="InterPro" id="IPR005467">
    <property type="entry name" value="His_kinase_dom"/>
</dbReference>
<dbReference type="CDD" id="cd00130">
    <property type="entry name" value="PAS"/>
    <property type="match status" value="1"/>
</dbReference>
<dbReference type="PANTHER" id="PTHR43065:SF46">
    <property type="entry name" value="C4-DICARBOXYLATE TRANSPORT SENSOR PROTEIN DCTB"/>
    <property type="match status" value="1"/>
</dbReference>
<dbReference type="PROSITE" id="PS50109">
    <property type="entry name" value="HIS_KIN"/>
    <property type="match status" value="1"/>
</dbReference>
<keyword evidence="4" id="KW-0547">Nucleotide-binding</keyword>
<dbReference type="GO" id="GO:0004673">
    <property type="term" value="F:protein histidine kinase activity"/>
    <property type="evidence" value="ECO:0007669"/>
    <property type="project" value="UniProtKB-EC"/>
</dbReference>
<sequence>MRDDEHNDFQLLTADSETRLGLTVTETIDLDALFTKDITSSGSFYISGGIWATTFGKVLQVLPIPALLIDDSYNIAVSNQACRKISVAYEHIQGRPFTSLFATQSDAASAYATIDEVFGSRKPRVMEAVVEIERNRIWGRITLRPIRIAGTRLILALIEDLTHEKKQSLHDKKRKLELEKLVKERTSKLERTAEQLHREIVERAQVQEKLTRSKETIEGLLNATSDMAFLLGADGTFLAANEPVGKHFRTPVSELLGRSLFELAPTGLAGVEKSRFLEVIDSAQPLRFEAEQLGRFYNSNFFPVVDSEGAVSAVAVYIRDVTAEKKTNELLMQSARIKAVGDMASGVAHNFNNILQIVMNAAYETLADLEADNASEAKSKIKRIIKSASAGADTVRRLQDFAHARTDEAAVSGKVFDLSSTVEQTIEILKPYWKTRPERRGIKISLHQNLTNGCLVRGKENEMFEVGVNLIKNAVEALPRGGEITVLTCIDDDHAYLRIQDNGVGIAEPNLDRIFEPFWSDKGVDGIGMGLASSYGIIKRHKGTIFAESEPGKGTVFTVKLPLEKISSEKRSIPKVHSTELTCRVLVIDDSEDSVWVLRNGLTRGGLEVLSALSGHKGIEIFKEESVDVVICDLGMPELNGWDVGRSLKNIRLERGLQKSPFILLTGWGGLLGEKDKLLESGVDRIVEKPFLVQNLIEIVKELLQLQGSVQSEPT</sequence>
<dbReference type="GO" id="GO:0000160">
    <property type="term" value="P:phosphorelay signal transduction system"/>
    <property type="evidence" value="ECO:0007669"/>
    <property type="project" value="UniProtKB-KW"/>
</dbReference>
<evidence type="ECO:0000256" key="6">
    <source>
        <dbReference type="ARBA" id="ARBA00022840"/>
    </source>
</evidence>
<dbReference type="Gene3D" id="3.30.565.10">
    <property type="entry name" value="Histidine kinase-like ATPase, C-terminal domain"/>
    <property type="match status" value="1"/>
</dbReference>
<gene>
    <name evidence="12" type="ORF">HY912_12165</name>
</gene>
<evidence type="ECO:0000256" key="7">
    <source>
        <dbReference type="ARBA" id="ARBA00023012"/>
    </source>
</evidence>
<keyword evidence="5" id="KW-0418">Kinase</keyword>
<dbReference type="InterPro" id="IPR013656">
    <property type="entry name" value="PAS_4"/>
</dbReference>
<dbReference type="PROSITE" id="PS50112">
    <property type="entry name" value="PAS"/>
    <property type="match status" value="1"/>
</dbReference>
<dbReference type="GO" id="GO:0005524">
    <property type="term" value="F:ATP binding"/>
    <property type="evidence" value="ECO:0007669"/>
    <property type="project" value="UniProtKB-KW"/>
</dbReference>
<accession>A0A9D6V5B8</accession>
<feature type="domain" description="PAS" evidence="11">
    <location>
        <begin position="213"/>
        <end position="263"/>
    </location>
</feature>
<dbReference type="Pfam" id="PF08448">
    <property type="entry name" value="PAS_4"/>
    <property type="match status" value="1"/>
</dbReference>
<dbReference type="EMBL" id="JACRDE010000322">
    <property type="protein sequence ID" value="MBI5250241.1"/>
    <property type="molecule type" value="Genomic_DNA"/>
</dbReference>
<name>A0A9D6V5B8_9BACT</name>
<dbReference type="InterPro" id="IPR036890">
    <property type="entry name" value="HATPase_C_sf"/>
</dbReference>
<keyword evidence="3" id="KW-0808">Transferase</keyword>
<dbReference type="Proteomes" id="UP000807825">
    <property type="component" value="Unassembled WGS sequence"/>
</dbReference>
<dbReference type="PRINTS" id="PR00344">
    <property type="entry name" value="BCTRLSENSOR"/>
</dbReference>
<comment type="caution">
    <text evidence="12">The sequence shown here is derived from an EMBL/GenBank/DDBJ whole genome shotgun (WGS) entry which is preliminary data.</text>
</comment>
<dbReference type="SMART" id="SM00387">
    <property type="entry name" value="HATPase_c"/>
    <property type="match status" value="1"/>
</dbReference>
<dbReference type="AlphaFoldDB" id="A0A9D6V5B8"/>
<dbReference type="Gene3D" id="3.40.50.2300">
    <property type="match status" value="1"/>
</dbReference>
<evidence type="ECO:0000256" key="1">
    <source>
        <dbReference type="ARBA" id="ARBA00000085"/>
    </source>
</evidence>
<keyword evidence="6" id="KW-0067">ATP-binding</keyword>
<evidence type="ECO:0000313" key="12">
    <source>
        <dbReference type="EMBL" id="MBI5250241.1"/>
    </source>
</evidence>
<dbReference type="PROSITE" id="PS50110">
    <property type="entry name" value="RESPONSE_REGULATORY"/>
    <property type="match status" value="1"/>
</dbReference>
<dbReference type="InterPro" id="IPR035965">
    <property type="entry name" value="PAS-like_dom_sf"/>
</dbReference>
<dbReference type="SMART" id="SM00448">
    <property type="entry name" value="REC"/>
    <property type="match status" value="1"/>
</dbReference>
<dbReference type="Gene3D" id="1.10.287.130">
    <property type="match status" value="1"/>
</dbReference>
<feature type="domain" description="Histidine kinase" evidence="9">
    <location>
        <begin position="346"/>
        <end position="565"/>
    </location>
</feature>
<dbReference type="InterPro" id="IPR003594">
    <property type="entry name" value="HATPase_dom"/>
</dbReference>
<evidence type="ECO:0000256" key="5">
    <source>
        <dbReference type="ARBA" id="ARBA00022777"/>
    </source>
</evidence>
<dbReference type="Gene3D" id="3.30.450.20">
    <property type="entry name" value="PAS domain"/>
    <property type="match status" value="2"/>
</dbReference>
<dbReference type="EC" id="2.7.13.3" evidence="2"/>
<evidence type="ECO:0000256" key="2">
    <source>
        <dbReference type="ARBA" id="ARBA00012438"/>
    </source>
</evidence>
<dbReference type="InterPro" id="IPR011006">
    <property type="entry name" value="CheY-like_superfamily"/>
</dbReference>
<dbReference type="SMART" id="SM00091">
    <property type="entry name" value="PAS"/>
    <property type="match status" value="2"/>
</dbReference>
<proteinExistence type="predicted"/>
<dbReference type="Pfam" id="PF13426">
    <property type="entry name" value="PAS_9"/>
    <property type="match status" value="1"/>
</dbReference>
<dbReference type="SUPFAM" id="SSF55785">
    <property type="entry name" value="PYP-like sensor domain (PAS domain)"/>
    <property type="match status" value="2"/>
</dbReference>
<evidence type="ECO:0000256" key="3">
    <source>
        <dbReference type="ARBA" id="ARBA00022679"/>
    </source>
</evidence>